<proteinExistence type="predicted"/>
<protein>
    <submittedName>
        <fullName evidence="5">FadR/GntR family transcriptional regulator</fullName>
    </submittedName>
</protein>
<gene>
    <name evidence="5" type="ORF">U0C82_07240</name>
</gene>
<dbReference type="SMART" id="SM00345">
    <property type="entry name" value="HTH_GNTR"/>
    <property type="match status" value="1"/>
</dbReference>
<dbReference type="InterPro" id="IPR000524">
    <property type="entry name" value="Tscrpt_reg_HTH_GntR"/>
</dbReference>
<dbReference type="Pfam" id="PF07729">
    <property type="entry name" value="FCD"/>
    <property type="match status" value="1"/>
</dbReference>
<dbReference type="InterPro" id="IPR036388">
    <property type="entry name" value="WH-like_DNA-bd_sf"/>
</dbReference>
<dbReference type="EMBL" id="JAXLPB010000002">
    <property type="protein sequence ID" value="MDY8108938.1"/>
    <property type="molecule type" value="Genomic_DNA"/>
</dbReference>
<dbReference type="InterPro" id="IPR036390">
    <property type="entry name" value="WH_DNA-bd_sf"/>
</dbReference>
<dbReference type="PRINTS" id="PR00035">
    <property type="entry name" value="HTHGNTR"/>
</dbReference>
<evidence type="ECO:0000256" key="3">
    <source>
        <dbReference type="ARBA" id="ARBA00023163"/>
    </source>
</evidence>
<dbReference type="PANTHER" id="PTHR43537">
    <property type="entry name" value="TRANSCRIPTIONAL REGULATOR, GNTR FAMILY"/>
    <property type="match status" value="1"/>
</dbReference>
<dbReference type="SUPFAM" id="SSF46785">
    <property type="entry name" value="Winged helix' DNA-binding domain"/>
    <property type="match status" value="1"/>
</dbReference>
<keyword evidence="3" id="KW-0804">Transcription</keyword>
<dbReference type="Gene3D" id="1.20.120.530">
    <property type="entry name" value="GntR ligand-binding domain-like"/>
    <property type="match status" value="1"/>
</dbReference>
<reference evidence="5 6" key="1">
    <citation type="submission" date="2023-12" db="EMBL/GenBank/DDBJ databases">
        <title>Description of Novel Strain Fulvimarina sp. 2208YS6-2-32 isolated from Uroteuthis (Photololigo) edulis.</title>
        <authorList>
            <person name="Park J.-S."/>
        </authorList>
    </citation>
    <scope>NUCLEOTIDE SEQUENCE [LARGE SCALE GENOMIC DNA]</scope>
    <source>
        <strain evidence="5 6">2208YS6-2-32</strain>
    </source>
</reference>
<dbReference type="Proteomes" id="UP001294412">
    <property type="component" value="Unassembled WGS sequence"/>
</dbReference>
<dbReference type="Pfam" id="PF00392">
    <property type="entry name" value="GntR"/>
    <property type="match status" value="1"/>
</dbReference>
<dbReference type="PANTHER" id="PTHR43537:SF5">
    <property type="entry name" value="UXU OPERON TRANSCRIPTIONAL REGULATOR"/>
    <property type="match status" value="1"/>
</dbReference>
<evidence type="ECO:0000256" key="2">
    <source>
        <dbReference type="ARBA" id="ARBA00023125"/>
    </source>
</evidence>
<evidence type="ECO:0000313" key="6">
    <source>
        <dbReference type="Proteomes" id="UP001294412"/>
    </source>
</evidence>
<keyword evidence="6" id="KW-1185">Reference proteome</keyword>
<evidence type="ECO:0000259" key="4">
    <source>
        <dbReference type="PROSITE" id="PS50949"/>
    </source>
</evidence>
<comment type="caution">
    <text evidence="5">The sequence shown here is derived from an EMBL/GenBank/DDBJ whole genome shotgun (WGS) entry which is preliminary data.</text>
</comment>
<dbReference type="PROSITE" id="PS50949">
    <property type="entry name" value="HTH_GNTR"/>
    <property type="match status" value="1"/>
</dbReference>
<dbReference type="SUPFAM" id="SSF48008">
    <property type="entry name" value="GntR ligand-binding domain-like"/>
    <property type="match status" value="1"/>
</dbReference>
<keyword evidence="2" id="KW-0238">DNA-binding</keyword>
<evidence type="ECO:0000256" key="1">
    <source>
        <dbReference type="ARBA" id="ARBA00023015"/>
    </source>
</evidence>
<accession>A0ABU5I2D9</accession>
<name>A0ABU5I2D9_9HYPH</name>
<dbReference type="SMART" id="SM00895">
    <property type="entry name" value="FCD"/>
    <property type="match status" value="1"/>
</dbReference>
<sequence length="227" mass="24986">MVAKVSDDLRHTILSGRVPLGRKLPSEAALTGEYAVSRTVVREAIAQLRSEGLVESRQGAGVFVIATQAAGHPTLNGVDPSRISSIIEVLELRAAIEIEAAGLASQRRSPAQNEAIHEACEAIEVLIERGEATVEADFAFHLAITDGTNNARFRQFLEMLGRKVIPRGALQDDASERTPADYLRQIQTEHRLIADAISERDEAAARAAMRQHLQGSQERYRRFQRRS</sequence>
<dbReference type="InterPro" id="IPR008920">
    <property type="entry name" value="TF_FadR/GntR_C"/>
</dbReference>
<evidence type="ECO:0000313" key="5">
    <source>
        <dbReference type="EMBL" id="MDY8108938.1"/>
    </source>
</evidence>
<dbReference type="Gene3D" id="1.10.10.10">
    <property type="entry name" value="Winged helix-like DNA-binding domain superfamily/Winged helix DNA-binding domain"/>
    <property type="match status" value="1"/>
</dbReference>
<keyword evidence="1" id="KW-0805">Transcription regulation</keyword>
<dbReference type="CDD" id="cd07377">
    <property type="entry name" value="WHTH_GntR"/>
    <property type="match status" value="1"/>
</dbReference>
<feature type="domain" description="HTH gntR-type" evidence="4">
    <location>
        <begin position="1"/>
        <end position="67"/>
    </location>
</feature>
<organism evidence="5 6">
    <name type="scientific">Fulvimarina uroteuthidis</name>
    <dbReference type="NCBI Taxonomy" id="3098149"/>
    <lineage>
        <taxon>Bacteria</taxon>
        <taxon>Pseudomonadati</taxon>
        <taxon>Pseudomonadota</taxon>
        <taxon>Alphaproteobacteria</taxon>
        <taxon>Hyphomicrobiales</taxon>
        <taxon>Aurantimonadaceae</taxon>
        <taxon>Fulvimarina</taxon>
    </lineage>
</organism>
<dbReference type="InterPro" id="IPR011711">
    <property type="entry name" value="GntR_C"/>
</dbReference>